<dbReference type="Pfam" id="PF03372">
    <property type="entry name" value="Exo_endo_phos"/>
    <property type="match status" value="1"/>
</dbReference>
<dbReference type="Gene3D" id="3.60.10.10">
    <property type="entry name" value="Endonuclease/exonuclease/phosphatase"/>
    <property type="match status" value="1"/>
</dbReference>
<keyword evidence="3" id="KW-0548">Nucleotidyltransferase</keyword>
<protein>
    <submittedName>
        <fullName evidence="3">RNA-directed DNA polymerase from mobile element jockey-like 43</fullName>
    </submittedName>
</protein>
<feature type="region of interest" description="Disordered" evidence="1">
    <location>
        <begin position="185"/>
        <end position="215"/>
    </location>
</feature>
<dbReference type="Proteomes" id="UP000747542">
    <property type="component" value="Unassembled WGS sequence"/>
</dbReference>
<evidence type="ECO:0000313" key="3">
    <source>
        <dbReference type="EMBL" id="KAG7170148.1"/>
    </source>
</evidence>
<reference evidence="3" key="1">
    <citation type="journal article" date="2021" name="Sci. Adv.">
        <title>The American lobster genome reveals insights on longevity, neural, and immune adaptations.</title>
        <authorList>
            <person name="Polinski J.M."/>
            <person name="Zimin A.V."/>
            <person name="Clark K.F."/>
            <person name="Kohn A.B."/>
            <person name="Sadowski N."/>
            <person name="Timp W."/>
            <person name="Ptitsyn A."/>
            <person name="Khanna P."/>
            <person name="Romanova D.Y."/>
            <person name="Williams P."/>
            <person name="Greenwood S.J."/>
            <person name="Moroz L.L."/>
            <person name="Walt D.R."/>
            <person name="Bodnar A.G."/>
        </authorList>
    </citation>
    <scope>NUCLEOTIDE SEQUENCE</scope>
    <source>
        <strain evidence="3">GMGI-L3</strain>
    </source>
</reference>
<dbReference type="GO" id="GO:0003964">
    <property type="term" value="F:RNA-directed DNA polymerase activity"/>
    <property type="evidence" value="ECO:0007669"/>
    <property type="project" value="UniProtKB-KW"/>
</dbReference>
<comment type="caution">
    <text evidence="3">The sequence shown here is derived from an EMBL/GenBank/DDBJ whole genome shotgun (WGS) entry which is preliminary data.</text>
</comment>
<dbReference type="AlphaFoldDB" id="A0A8J5KBU7"/>
<dbReference type="EMBL" id="JAHLQT010014894">
    <property type="protein sequence ID" value="KAG7170148.1"/>
    <property type="molecule type" value="Genomic_DNA"/>
</dbReference>
<keyword evidence="4" id="KW-1185">Reference proteome</keyword>
<dbReference type="SUPFAM" id="SSF56219">
    <property type="entry name" value="DNase I-like"/>
    <property type="match status" value="1"/>
</dbReference>
<keyword evidence="3" id="KW-0808">Transferase</keyword>
<organism evidence="3 4">
    <name type="scientific">Homarus americanus</name>
    <name type="common">American lobster</name>
    <dbReference type="NCBI Taxonomy" id="6706"/>
    <lineage>
        <taxon>Eukaryota</taxon>
        <taxon>Metazoa</taxon>
        <taxon>Ecdysozoa</taxon>
        <taxon>Arthropoda</taxon>
        <taxon>Crustacea</taxon>
        <taxon>Multicrustacea</taxon>
        <taxon>Malacostraca</taxon>
        <taxon>Eumalacostraca</taxon>
        <taxon>Eucarida</taxon>
        <taxon>Decapoda</taxon>
        <taxon>Pleocyemata</taxon>
        <taxon>Astacidea</taxon>
        <taxon>Nephropoidea</taxon>
        <taxon>Nephropidae</taxon>
        <taxon>Homarus</taxon>
    </lineage>
</organism>
<proteinExistence type="predicted"/>
<feature type="region of interest" description="Disordered" evidence="1">
    <location>
        <begin position="1"/>
        <end position="49"/>
    </location>
</feature>
<accession>A0A8J5KBU7</accession>
<evidence type="ECO:0000259" key="2">
    <source>
        <dbReference type="Pfam" id="PF03372"/>
    </source>
</evidence>
<gene>
    <name evidence="3" type="ORF">Hamer_G012391</name>
</gene>
<dbReference type="InterPro" id="IPR036691">
    <property type="entry name" value="Endo/exonu/phosph_ase_sf"/>
</dbReference>
<feature type="compositionally biased region" description="Polar residues" evidence="1">
    <location>
        <begin position="9"/>
        <end position="44"/>
    </location>
</feature>
<dbReference type="InterPro" id="IPR005135">
    <property type="entry name" value="Endo/exonuclease/phosphatase"/>
</dbReference>
<sequence length="333" mass="37062">MQVAMAKIQPQNTTEAPQSTFLWGQQQQKTVNPTPTPPQMSEDSCSALPPPGCRTKLKTPGQNQSCTAVKAQNTRVMVENSILPGTLQPPQATTQLNTPQPANLQAAFTEEQIKQVVTIMVVTVSTIIKKQDTSTENITNAVMTQLTEEMQEDHTPKTPQLQVEQTTPLRAGARETATNEHTILNGRGGERLDHERREQLQHQRREDNDRIAPPPCHLKITQWNIQGLSNKRRTVQAAAIAKNMDVFILQETLMSKDEQFRLPGYQQYSVPKGPNSHGSMIFLRVTIPSSEVEPVHCGDGVEAQAVRIHLANDSLVVYNIYKPPPKRLEGGEF</sequence>
<feature type="compositionally biased region" description="Basic and acidic residues" evidence="1">
    <location>
        <begin position="188"/>
        <end position="210"/>
    </location>
</feature>
<name>A0A8J5KBU7_HOMAM</name>
<evidence type="ECO:0000313" key="4">
    <source>
        <dbReference type="Proteomes" id="UP000747542"/>
    </source>
</evidence>
<evidence type="ECO:0000256" key="1">
    <source>
        <dbReference type="SAM" id="MobiDB-lite"/>
    </source>
</evidence>
<keyword evidence="3" id="KW-0695">RNA-directed DNA polymerase</keyword>
<feature type="domain" description="Endonuclease/exonuclease/phosphatase" evidence="2">
    <location>
        <begin position="222"/>
        <end position="295"/>
    </location>
</feature>